<dbReference type="InterPro" id="IPR050194">
    <property type="entry name" value="Glycosyltransferase_grp1"/>
</dbReference>
<dbReference type="RefSeq" id="WP_200378500.1">
    <property type="nucleotide sequence ID" value="NZ_NRRU01000029.1"/>
</dbReference>
<evidence type="ECO:0000313" key="2">
    <source>
        <dbReference type="EMBL" id="MBK1713018.1"/>
    </source>
</evidence>
<accession>A0ABS1DU36</accession>
<reference evidence="2" key="1">
    <citation type="submission" date="2017-08" db="EMBL/GenBank/DDBJ databases">
        <authorList>
            <person name="Imhoff J.F."/>
            <person name="Rahn T."/>
            <person name="Kuenzel S."/>
            <person name="Neulinger S.C."/>
        </authorList>
    </citation>
    <scope>NUCLEOTIDE SEQUENCE</scope>
    <source>
        <strain evidence="2">IM 151</strain>
    </source>
</reference>
<organism evidence="2 3">
    <name type="scientific">Rubrivivax gelatinosus</name>
    <name type="common">Rhodocyclus gelatinosus</name>
    <name type="synonym">Rhodopseudomonas gelatinosa</name>
    <dbReference type="NCBI Taxonomy" id="28068"/>
    <lineage>
        <taxon>Bacteria</taxon>
        <taxon>Pseudomonadati</taxon>
        <taxon>Pseudomonadota</taxon>
        <taxon>Betaproteobacteria</taxon>
        <taxon>Burkholderiales</taxon>
        <taxon>Sphaerotilaceae</taxon>
        <taxon>Rubrivivax</taxon>
    </lineage>
</organism>
<evidence type="ECO:0000313" key="3">
    <source>
        <dbReference type="Proteomes" id="UP001041814"/>
    </source>
</evidence>
<dbReference type="EMBL" id="NRRU01000029">
    <property type="protein sequence ID" value="MBK1713018.1"/>
    <property type="molecule type" value="Genomic_DNA"/>
</dbReference>
<dbReference type="PANTHER" id="PTHR45947:SF3">
    <property type="entry name" value="SULFOQUINOVOSYL TRANSFERASE SQD2"/>
    <property type="match status" value="1"/>
</dbReference>
<keyword evidence="3" id="KW-1185">Reference proteome</keyword>
<comment type="caution">
    <text evidence="2">The sequence shown here is derived from an EMBL/GenBank/DDBJ whole genome shotgun (WGS) entry which is preliminary data.</text>
</comment>
<dbReference type="Proteomes" id="UP001041814">
    <property type="component" value="Unassembled WGS sequence"/>
</dbReference>
<feature type="domain" description="Glycosyl transferase family 1" evidence="1">
    <location>
        <begin position="205"/>
        <end position="339"/>
    </location>
</feature>
<sequence length="382" mass="42376">MPALPQNVAVVHDWLVDRAGAERVLEEILALFPDAVLYTLIDRMPAADAARLPRRRTVTSWLQRLPGVERYFTRCLPLMPMAIQQLDLTGHDLVISSSHCVAKGVLVPPEALHLCYCHSPMRYAWDMQAEYLRTEGLEHGPLSWLARRMFHRLRAWDAGSSNGVDHFAANSSFVRQRILKSYRRDAVVIHPPVDIGAAAQLVDDGGRRGYITVGRLMGYKNTALMVEAFRRLPGRELTVVGGGPQLQALRRGAPGNVRFTGALPEADKLRHLSSARAFVFAAVEDFGIAPVEALAAGTPVIALARGGALDYLRQGENAWLYAEPTPEALARAVVESEAGWPADVHERCRRSAEGFGAQRFRQEFSAWVQARWSDWRDAGDGR</sequence>
<dbReference type="Pfam" id="PF00534">
    <property type="entry name" value="Glycos_transf_1"/>
    <property type="match status" value="1"/>
</dbReference>
<dbReference type="PANTHER" id="PTHR45947">
    <property type="entry name" value="SULFOQUINOVOSYL TRANSFERASE SQD2"/>
    <property type="match status" value="1"/>
</dbReference>
<evidence type="ECO:0000259" key="1">
    <source>
        <dbReference type="Pfam" id="PF00534"/>
    </source>
</evidence>
<protein>
    <recommendedName>
        <fullName evidence="1">Glycosyl transferase family 1 domain-containing protein</fullName>
    </recommendedName>
</protein>
<gene>
    <name evidence="2" type="ORF">CKO43_09525</name>
</gene>
<dbReference type="Gene3D" id="3.40.50.2000">
    <property type="entry name" value="Glycogen Phosphorylase B"/>
    <property type="match status" value="2"/>
</dbReference>
<dbReference type="SUPFAM" id="SSF53756">
    <property type="entry name" value="UDP-Glycosyltransferase/glycogen phosphorylase"/>
    <property type="match status" value="1"/>
</dbReference>
<reference evidence="2" key="2">
    <citation type="journal article" date="2020" name="Microorganisms">
        <title>Osmotic Adaptation and Compatible Solute Biosynthesis of Phototrophic Bacteria as Revealed from Genome Analyses.</title>
        <authorList>
            <person name="Imhoff J.F."/>
            <person name="Rahn T."/>
            <person name="Kunzel S."/>
            <person name="Keller A."/>
            <person name="Neulinger S.C."/>
        </authorList>
    </citation>
    <scope>NUCLEOTIDE SEQUENCE</scope>
    <source>
        <strain evidence="2">IM 151</strain>
    </source>
</reference>
<name>A0ABS1DU36_RUBGE</name>
<proteinExistence type="predicted"/>
<dbReference type="InterPro" id="IPR001296">
    <property type="entry name" value="Glyco_trans_1"/>
</dbReference>